<gene>
    <name evidence="2" type="ORF">AAFF_G00379130</name>
</gene>
<dbReference type="AlphaFoldDB" id="A0AAD7SFG4"/>
<evidence type="ECO:0000313" key="2">
    <source>
        <dbReference type="EMBL" id="KAJ8401596.1"/>
    </source>
</evidence>
<keyword evidence="1" id="KW-1133">Transmembrane helix</keyword>
<name>A0AAD7SFG4_9TELE</name>
<dbReference type="EMBL" id="JAINUG010000069">
    <property type="protein sequence ID" value="KAJ8401596.1"/>
    <property type="molecule type" value="Genomic_DNA"/>
</dbReference>
<reference evidence="2" key="1">
    <citation type="journal article" date="2023" name="Science">
        <title>Genome structures resolve the early diversification of teleost fishes.</title>
        <authorList>
            <person name="Parey E."/>
            <person name="Louis A."/>
            <person name="Montfort J."/>
            <person name="Bouchez O."/>
            <person name="Roques C."/>
            <person name="Iampietro C."/>
            <person name="Lluch J."/>
            <person name="Castinel A."/>
            <person name="Donnadieu C."/>
            <person name="Desvignes T."/>
            <person name="Floi Bucao C."/>
            <person name="Jouanno E."/>
            <person name="Wen M."/>
            <person name="Mejri S."/>
            <person name="Dirks R."/>
            <person name="Jansen H."/>
            <person name="Henkel C."/>
            <person name="Chen W.J."/>
            <person name="Zahm M."/>
            <person name="Cabau C."/>
            <person name="Klopp C."/>
            <person name="Thompson A.W."/>
            <person name="Robinson-Rechavi M."/>
            <person name="Braasch I."/>
            <person name="Lecointre G."/>
            <person name="Bobe J."/>
            <person name="Postlethwait J.H."/>
            <person name="Berthelot C."/>
            <person name="Roest Crollius H."/>
            <person name="Guiguen Y."/>
        </authorList>
    </citation>
    <scope>NUCLEOTIDE SEQUENCE</scope>
    <source>
        <strain evidence="2">NC1722</strain>
    </source>
</reference>
<dbReference type="Proteomes" id="UP001221898">
    <property type="component" value="Unassembled WGS sequence"/>
</dbReference>
<evidence type="ECO:0000313" key="3">
    <source>
        <dbReference type="Proteomes" id="UP001221898"/>
    </source>
</evidence>
<keyword evidence="3" id="KW-1185">Reference proteome</keyword>
<comment type="caution">
    <text evidence="2">The sequence shown here is derived from an EMBL/GenBank/DDBJ whole genome shotgun (WGS) entry which is preliminary data.</text>
</comment>
<organism evidence="2 3">
    <name type="scientific">Aldrovandia affinis</name>
    <dbReference type="NCBI Taxonomy" id="143900"/>
    <lineage>
        <taxon>Eukaryota</taxon>
        <taxon>Metazoa</taxon>
        <taxon>Chordata</taxon>
        <taxon>Craniata</taxon>
        <taxon>Vertebrata</taxon>
        <taxon>Euteleostomi</taxon>
        <taxon>Actinopterygii</taxon>
        <taxon>Neopterygii</taxon>
        <taxon>Teleostei</taxon>
        <taxon>Notacanthiformes</taxon>
        <taxon>Halosauridae</taxon>
        <taxon>Aldrovandia</taxon>
    </lineage>
</organism>
<keyword evidence="1" id="KW-0812">Transmembrane</keyword>
<feature type="transmembrane region" description="Helical" evidence="1">
    <location>
        <begin position="51"/>
        <end position="69"/>
    </location>
</feature>
<sequence>MDTVLKGTFNVTLDNPLTARPHAHHRRVQSSQLLPSPAHRSKVSIFRGWKFCLLFPLLTFCLCFCLAMHQHN</sequence>
<proteinExistence type="predicted"/>
<accession>A0AAD7SFG4</accession>
<protein>
    <submittedName>
        <fullName evidence="2">Uncharacterized protein</fullName>
    </submittedName>
</protein>
<evidence type="ECO:0000256" key="1">
    <source>
        <dbReference type="SAM" id="Phobius"/>
    </source>
</evidence>
<keyword evidence="1" id="KW-0472">Membrane</keyword>